<evidence type="ECO:0000313" key="2">
    <source>
        <dbReference type="Proteomes" id="UP001175271"/>
    </source>
</evidence>
<protein>
    <submittedName>
        <fullName evidence="1">Uncharacterized protein</fullName>
    </submittedName>
</protein>
<dbReference type="AlphaFoldDB" id="A0AA39ITD6"/>
<gene>
    <name evidence="1" type="ORF">QR680_011346</name>
</gene>
<organism evidence="1 2">
    <name type="scientific">Steinernema hermaphroditum</name>
    <dbReference type="NCBI Taxonomy" id="289476"/>
    <lineage>
        <taxon>Eukaryota</taxon>
        <taxon>Metazoa</taxon>
        <taxon>Ecdysozoa</taxon>
        <taxon>Nematoda</taxon>
        <taxon>Chromadorea</taxon>
        <taxon>Rhabditida</taxon>
        <taxon>Tylenchina</taxon>
        <taxon>Panagrolaimomorpha</taxon>
        <taxon>Strongyloidoidea</taxon>
        <taxon>Steinernematidae</taxon>
        <taxon>Steinernema</taxon>
    </lineage>
</organism>
<dbReference type="EMBL" id="JAUCMV010000001">
    <property type="protein sequence ID" value="KAK0429371.1"/>
    <property type="molecule type" value="Genomic_DNA"/>
</dbReference>
<sequence length="154" mass="16348">MIRSLSDSGVSSSGGCTTITRMMIGWGSVAIESAPGAYKKWRRSAQRGESLESVGDYFWRSLQRTAPRSGGQEGAGCRAPAGSGTICSGANRADPLVGDRSRGGCAAGRAVCKVERERSRRSDQILEIVEAALGGDRGCRRRPLPCYLNIRGVP</sequence>
<name>A0AA39ITD6_9BILA</name>
<reference evidence="1" key="1">
    <citation type="submission" date="2023-06" db="EMBL/GenBank/DDBJ databases">
        <title>Genomic analysis of the entomopathogenic nematode Steinernema hermaphroditum.</title>
        <authorList>
            <person name="Schwarz E.M."/>
            <person name="Heppert J.K."/>
            <person name="Baniya A."/>
            <person name="Schwartz H.T."/>
            <person name="Tan C.-H."/>
            <person name="Antoshechkin I."/>
            <person name="Sternberg P.W."/>
            <person name="Goodrich-Blair H."/>
            <person name="Dillman A.R."/>
        </authorList>
    </citation>
    <scope>NUCLEOTIDE SEQUENCE</scope>
    <source>
        <strain evidence="1">PS9179</strain>
        <tissue evidence="1">Whole animal</tissue>
    </source>
</reference>
<dbReference type="Proteomes" id="UP001175271">
    <property type="component" value="Unassembled WGS sequence"/>
</dbReference>
<accession>A0AA39ITD6</accession>
<proteinExistence type="predicted"/>
<evidence type="ECO:0000313" key="1">
    <source>
        <dbReference type="EMBL" id="KAK0429371.1"/>
    </source>
</evidence>
<keyword evidence="2" id="KW-1185">Reference proteome</keyword>
<comment type="caution">
    <text evidence="1">The sequence shown here is derived from an EMBL/GenBank/DDBJ whole genome shotgun (WGS) entry which is preliminary data.</text>
</comment>